<comment type="caution">
    <text evidence="2">The sequence shown here is derived from an EMBL/GenBank/DDBJ whole genome shotgun (WGS) entry which is preliminary data.</text>
</comment>
<proteinExistence type="predicted"/>
<dbReference type="Gene3D" id="1.10.10.10">
    <property type="entry name" value="Winged helix-like DNA-binding domain superfamily/Winged helix DNA-binding domain"/>
    <property type="match status" value="1"/>
</dbReference>
<accession>A0ABV9R6F4</accession>
<dbReference type="NCBIfam" id="NF033788">
    <property type="entry name" value="HTH_metalloreg"/>
    <property type="match status" value="1"/>
</dbReference>
<evidence type="ECO:0000313" key="3">
    <source>
        <dbReference type="Proteomes" id="UP001595960"/>
    </source>
</evidence>
<dbReference type="PROSITE" id="PS50987">
    <property type="entry name" value="HTH_ARSR_2"/>
    <property type="match status" value="1"/>
</dbReference>
<dbReference type="PRINTS" id="PR00778">
    <property type="entry name" value="HTHARSR"/>
</dbReference>
<dbReference type="SMART" id="SM00418">
    <property type="entry name" value="HTH_ARSR"/>
    <property type="match status" value="1"/>
</dbReference>
<protein>
    <submittedName>
        <fullName evidence="2">ArsR/SmtB family transcription factor</fullName>
    </submittedName>
</protein>
<dbReference type="Proteomes" id="UP001595960">
    <property type="component" value="Unassembled WGS sequence"/>
</dbReference>
<dbReference type="PANTHER" id="PTHR39168:SF2">
    <property type="entry name" value="HTH-TYPE TRANSCRIPTIONAL REGULATOR CMTR"/>
    <property type="match status" value="1"/>
</dbReference>
<dbReference type="RefSeq" id="WP_204392444.1">
    <property type="nucleotide sequence ID" value="NZ_JAFBBW010000001.1"/>
</dbReference>
<evidence type="ECO:0000259" key="1">
    <source>
        <dbReference type="PROSITE" id="PS50987"/>
    </source>
</evidence>
<gene>
    <name evidence="2" type="ORF">ACFPER_09590</name>
</gene>
<sequence length="229" mass="24335">MPQDFTPIGRALSAPARSDIVNLLMDGSSRPAGELASAAGVSASTASEHLAILVDSGILAVEANGRRRMYRVADARTAAALEQLGLLCPPAEDVGYYRTRDARRLADARFCYDHLAGRLGVALTESMSEHGWLGADLALSPTGDAALTERGIDVAALRAGRRRLTRPCADWTERRPHLAGAVGASVAAHFLAMKWIERGHPRAVRVTRAGRAALTDVWLVPADAVPIAL</sequence>
<dbReference type="InterPro" id="IPR001845">
    <property type="entry name" value="HTH_ArsR_DNA-bd_dom"/>
</dbReference>
<organism evidence="2 3">
    <name type="scientific">Agromyces aurantiacus</name>
    <dbReference type="NCBI Taxonomy" id="165814"/>
    <lineage>
        <taxon>Bacteria</taxon>
        <taxon>Bacillati</taxon>
        <taxon>Actinomycetota</taxon>
        <taxon>Actinomycetes</taxon>
        <taxon>Micrococcales</taxon>
        <taxon>Microbacteriaceae</taxon>
        <taxon>Agromyces</taxon>
    </lineage>
</organism>
<reference evidence="3" key="1">
    <citation type="journal article" date="2019" name="Int. J. Syst. Evol. Microbiol.">
        <title>The Global Catalogue of Microorganisms (GCM) 10K type strain sequencing project: providing services to taxonomists for standard genome sequencing and annotation.</title>
        <authorList>
            <consortium name="The Broad Institute Genomics Platform"/>
            <consortium name="The Broad Institute Genome Sequencing Center for Infectious Disease"/>
            <person name="Wu L."/>
            <person name="Ma J."/>
        </authorList>
    </citation>
    <scope>NUCLEOTIDE SEQUENCE [LARGE SCALE GENOMIC DNA]</scope>
    <source>
        <strain evidence="3">CGMCC 1.12192</strain>
    </source>
</reference>
<keyword evidence="3" id="KW-1185">Reference proteome</keyword>
<dbReference type="InterPro" id="IPR036388">
    <property type="entry name" value="WH-like_DNA-bd_sf"/>
</dbReference>
<evidence type="ECO:0000313" key="2">
    <source>
        <dbReference type="EMBL" id="MFC4829041.1"/>
    </source>
</evidence>
<dbReference type="InterPro" id="IPR011991">
    <property type="entry name" value="ArsR-like_HTH"/>
</dbReference>
<dbReference type="PANTHER" id="PTHR39168">
    <property type="entry name" value="TRANSCRIPTIONAL REGULATOR-RELATED"/>
    <property type="match status" value="1"/>
</dbReference>
<dbReference type="EMBL" id="JBHSJC010000001">
    <property type="protein sequence ID" value="MFC4829041.1"/>
    <property type="molecule type" value="Genomic_DNA"/>
</dbReference>
<dbReference type="InterPro" id="IPR036390">
    <property type="entry name" value="WH_DNA-bd_sf"/>
</dbReference>
<feature type="domain" description="HTH arsR-type" evidence="1">
    <location>
        <begin position="1"/>
        <end position="92"/>
    </location>
</feature>
<name>A0ABV9R6F4_9MICO</name>
<dbReference type="Pfam" id="PF01022">
    <property type="entry name" value="HTH_5"/>
    <property type="match status" value="1"/>
</dbReference>
<dbReference type="CDD" id="cd00090">
    <property type="entry name" value="HTH_ARSR"/>
    <property type="match status" value="1"/>
</dbReference>
<dbReference type="SUPFAM" id="SSF46785">
    <property type="entry name" value="Winged helix' DNA-binding domain"/>
    <property type="match status" value="1"/>
</dbReference>
<dbReference type="InterPro" id="IPR052543">
    <property type="entry name" value="HTH_Metal-responsive_Reg"/>
</dbReference>